<evidence type="ECO:0000256" key="10">
    <source>
        <dbReference type="ARBA" id="ARBA00048606"/>
    </source>
</evidence>
<evidence type="ECO:0000313" key="21">
    <source>
        <dbReference type="EMBL" id="KAK7100962.1"/>
    </source>
</evidence>
<keyword evidence="5" id="KW-0378">Hydrolase</keyword>
<evidence type="ECO:0000256" key="18">
    <source>
        <dbReference type="PIRSR" id="PIRSR001221-1"/>
    </source>
</evidence>
<dbReference type="FunFam" id="3.90.1300.10:FF:000001">
    <property type="entry name" value="Fatty-acid amide hydrolase 1"/>
    <property type="match status" value="1"/>
</dbReference>
<evidence type="ECO:0000256" key="16">
    <source>
        <dbReference type="ARBA" id="ARBA00052709"/>
    </source>
</evidence>
<dbReference type="AlphaFoldDB" id="A0AAN9B8U3"/>
<feature type="active site" description="Charge relay system" evidence="18">
    <location>
        <position position="162"/>
    </location>
</feature>
<dbReference type="GO" id="GO:0017064">
    <property type="term" value="F:fatty acid amide hydrolase activity"/>
    <property type="evidence" value="ECO:0007669"/>
    <property type="project" value="UniProtKB-EC"/>
</dbReference>
<dbReference type="PROSITE" id="PS00571">
    <property type="entry name" value="AMIDASES"/>
    <property type="match status" value="1"/>
</dbReference>
<proteinExistence type="inferred from homology"/>
<evidence type="ECO:0000256" key="1">
    <source>
        <dbReference type="ARBA" id="ARBA00000208"/>
    </source>
</evidence>
<comment type="catalytic activity">
    <reaction evidence="15">
        <text>N-docosanoyl-ethanolamine + H2O = docosanoate + ethanolamine</text>
        <dbReference type="Rhea" id="RHEA:63128"/>
        <dbReference type="ChEBI" id="CHEBI:15377"/>
        <dbReference type="ChEBI" id="CHEBI:23858"/>
        <dbReference type="ChEBI" id="CHEBI:57603"/>
        <dbReference type="ChEBI" id="CHEBI:146186"/>
    </reaction>
    <physiologicalReaction direction="left-to-right" evidence="15">
        <dbReference type="Rhea" id="RHEA:63129"/>
    </physiologicalReaction>
</comment>
<dbReference type="Proteomes" id="UP001374579">
    <property type="component" value="Unassembled WGS sequence"/>
</dbReference>
<dbReference type="GO" id="GO:0004040">
    <property type="term" value="F:amidase activity"/>
    <property type="evidence" value="ECO:0007669"/>
    <property type="project" value="TreeGrafter"/>
</dbReference>
<dbReference type="PANTHER" id="PTHR45847:SF6">
    <property type="entry name" value="FATTY ACID AMIDE HYDROLASE"/>
    <property type="match status" value="1"/>
</dbReference>
<protein>
    <recommendedName>
        <fullName evidence="3">fatty acid amide hydrolase</fullName>
        <ecNumber evidence="3">3.5.1.99</ecNumber>
    </recommendedName>
    <alternativeName>
        <fullName evidence="17">Anandamide amidohydrolase 1</fullName>
    </alternativeName>
</protein>
<comment type="catalytic activity">
    <reaction evidence="1">
        <text>(9Z)-octadecenamide + H2O = (9Z)-octadecenoate + NH4(+)</text>
        <dbReference type="Rhea" id="RHEA:26506"/>
        <dbReference type="ChEBI" id="CHEBI:15377"/>
        <dbReference type="ChEBI" id="CHEBI:28938"/>
        <dbReference type="ChEBI" id="CHEBI:30823"/>
        <dbReference type="ChEBI" id="CHEBI:116314"/>
        <dbReference type="EC" id="3.5.1.99"/>
    </reaction>
    <physiologicalReaction direction="left-to-right" evidence="1">
        <dbReference type="Rhea" id="RHEA:26507"/>
    </physiologicalReaction>
</comment>
<comment type="catalytic activity">
    <reaction evidence="10">
        <text>N-(5Z,8Z,11Z,14Z-eicosatetraenoyl)-ethanolamine + H2O = ethanolamine + (5Z,8Z,11Z,14Z)-eicosatetraenoate</text>
        <dbReference type="Rhea" id="RHEA:26136"/>
        <dbReference type="ChEBI" id="CHEBI:2700"/>
        <dbReference type="ChEBI" id="CHEBI:15377"/>
        <dbReference type="ChEBI" id="CHEBI:32395"/>
        <dbReference type="ChEBI" id="CHEBI:57603"/>
        <dbReference type="EC" id="3.5.1.99"/>
    </reaction>
    <physiologicalReaction direction="left-to-right" evidence="10">
        <dbReference type="Rhea" id="RHEA:26137"/>
    </physiologicalReaction>
</comment>
<feature type="binding site" evidence="19">
    <location>
        <position position="211"/>
    </location>
    <ligand>
        <name>substrate</name>
    </ligand>
</feature>
<dbReference type="PIRSF" id="PIRSF001221">
    <property type="entry name" value="Amidase_fungi"/>
    <property type="match status" value="1"/>
</dbReference>
<evidence type="ECO:0000256" key="17">
    <source>
        <dbReference type="ARBA" id="ARBA00077216"/>
    </source>
</evidence>
<dbReference type="EMBL" id="JBAMIC010000011">
    <property type="protein sequence ID" value="KAK7100962.1"/>
    <property type="molecule type" value="Genomic_DNA"/>
</dbReference>
<dbReference type="InterPro" id="IPR036928">
    <property type="entry name" value="AS_sf"/>
</dbReference>
<comment type="catalytic activity">
    <reaction evidence="12">
        <text>N-(15Z-tetracosenoyl)-ethanolamine + H2O = (15Z)-tetracosenoate + ethanolamine</text>
        <dbReference type="Rhea" id="RHEA:63144"/>
        <dbReference type="ChEBI" id="CHEBI:15377"/>
        <dbReference type="ChEBI" id="CHEBI:32392"/>
        <dbReference type="ChEBI" id="CHEBI:57603"/>
        <dbReference type="ChEBI" id="CHEBI:146187"/>
    </reaction>
    <physiologicalReaction direction="left-to-right" evidence="12">
        <dbReference type="Rhea" id="RHEA:63145"/>
    </physiologicalReaction>
</comment>
<keyword evidence="22" id="KW-1185">Reference proteome</keyword>
<gene>
    <name evidence="21" type="ORF">V1264_023821</name>
</gene>
<dbReference type="PANTHER" id="PTHR45847">
    <property type="entry name" value="FATTY ACID AMIDE HYDROLASE"/>
    <property type="match status" value="1"/>
</dbReference>
<dbReference type="EC" id="3.5.1.99" evidence="3"/>
<sequence length="601" mass="66342">MWVGHSHAHQAVVKIHDYLEDINPGLSRKVFGGVITSAAVSYVAVRGYRYYRARRTVKERGEAAKLACHVLREHLEQEGPVDPQKEAMITDLELSELKQKLWKGELKALEVLRAYQRKALQVDEKLNCVTEPIFEAEALAVELDLLSPNQRKPLHGIPVSVKDSFNVEGYDCHAGFSCFADKPVERDGDIVQIFKSLGAVPFVRTNFPQGLMTFACSNPMYGATKNPHSLTRGPGGSSGGEGSLIGGGGSVVGIGSDIGGSIRIPCQMCGVYGLKPTVDRISNQGHIPLMSGQNLVRMTAGPMARDMDGLILVTEALLTPRMHQLDPYVPPLFFQDTLYEKKSPLVVGFYTAIDGVHSHPTCVRAVMEAKTALTQQGHKVIEFQPPRAVEAVSNLFMKACFGDDGEETALYLKDDVLDRSVTFSYYMGKLPKRLRYMVSRLIGFMDPPLGQLVVGASTPPRKILEWWYLQDKIQAYKREFFAAWQSRKLDALICPGMPFPAVTAGTEDNVLAGIVYTTLYNLLNYPAGMMPVTTVTQDDLKRLKDPSVYPPSGALEKFVIQDCEGTVGLPIGVQCVSLPYHEETVLRVMKDIDTVTKTTRN</sequence>
<reference evidence="21 22" key="1">
    <citation type="submission" date="2024-02" db="EMBL/GenBank/DDBJ databases">
        <title>Chromosome-scale genome assembly of the rough periwinkle Littorina saxatilis.</title>
        <authorList>
            <person name="De Jode A."/>
            <person name="Faria R."/>
            <person name="Formenti G."/>
            <person name="Sims Y."/>
            <person name="Smith T.P."/>
            <person name="Tracey A."/>
            <person name="Wood J.M.D."/>
            <person name="Zagrodzka Z.B."/>
            <person name="Johannesson K."/>
            <person name="Butlin R.K."/>
            <person name="Leder E.H."/>
        </authorList>
    </citation>
    <scope>NUCLEOTIDE SEQUENCE [LARGE SCALE GENOMIC DNA]</scope>
    <source>
        <strain evidence="21">Snail1</strain>
        <tissue evidence="21">Muscle</tissue>
    </source>
</reference>
<dbReference type="SUPFAM" id="SSF75304">
    <property type="entry name" value="Amidase signature (AS) enzymes"/>
    <property type="match status" value="1"/>
</dbReference>
<evidence type="ECO:0000256" key="8">
    <source>
        <dbReference type="ARBA" id="ARBA00047450"/>
    </source>
</evidence>
<evidence type="ECO:0000256" key="9">
    <source>
        <dbReference type="ARBA" id="ARBA00048052"/>
    </source>
</evidence>
<keyword evidence="4" id="KW-0597">Phosphoprotein</keyword>
<evidence type="ECO:0000256" key="19">
    <source>
        <dbReference type="PIRSR" id="PIRSR001221-2"/>
    </source>
</evidence>
<comment type="catalytic activity">
    <reaction evidence="13">
        <text>N-(9Z-hexadecenoyl) ethanolamine + H2O = (9Z)-hexadecenoate + ethanolamine</text>
        <dbReference type="Rhea" id="RHEA:35563"/>
        <dbReference type="ChEBI" id="CHEBI:15377"/>
        <dbReference type="ChEBI" id="CHEBI:32372"/>
        <dbReference type="ChEBI" id="CHEBI:57603"/>
        <dbReference type="ChEBI" id="CHEBI:71465"/>
    </reaction>
    <physiologicalReaction direction="left-to-right" evidence="13">
        <dbReference type="Rhea" id="RHEA:35564"/>
    </physiologicalReaction>
</comment>
<evidence type="ECO:0000256" key="13">
    <source>
        <dbReference type="ARBA" id="ARBA00051346"/>
    </source>
</evidence>
<evidence type="ECO:0000256" key="11">
    <source>
        <dbReference type="ARBA" id="ARBA00050294"/>
    </source>
</evidence>
<comment type="similarity">
    <text evidence="2">Belongs to the amidase family.</text>
</comment>
<comment type="catalytic activity">
    <reaction evidence="11">
        <text>N-(5Z,8Z,11Z,14Z-eicosatetraenoyl)-L-serine + H2O = (5Z,8Z,11Z,14Z)-eicosatetraenoate + L-serine</text>
        <dbReference type="Rhea" id="RHEA:64116"/>
        <dbReference type="ChEBI" id="CHEBI:15377"/>
        <dbReference type="ChEBI" id="CHEBI:32395"/>
        <dbReference type="ChEBI" id="CHEBI:33384"/>
        <dbReference type="ChEBI" id="CHEBI:149697"/>
    </reaction>
    <physiologicalReaction direction="left-to-right" evidence="11">
        <dbReference type="Rhea" id="RHEA:64117"/>
    </physiologicalReaction>
</comment>
<name>A0AAN9B8U3_9CAEN</name>
<keyword evidence="7" id="KW-0443">Lipid metabolism</keyword>
<evidence type="ECO:0000256" key="7">
    <source>
        <dbReference type="ARBA" id="ARBA00023098"/>
    </source>
</evidence>
<evidence type="ECO:0000259" key="20">
    <source>
        <dbReference type="Pfam" id="PF01425"/>
    </source>
</evidence>
<feature type="domain" description="Amidase" evidence="20">
    <location>
        <begin position="110"/>
        <end position="586"/>
    </location>
</feature>
<comment type="catalytic activity">
    <reaction evidence="14">
        <text>N-octadecanoyl ethanolamine + H2O = octadecanoate + ethanolamine</text>
        <dbReference type="Rhea" id="RHEA:63124"/>
        <dbReference type="ChEBI" id="CHEBI:15377"/>
        <dbReference type="ChEBI" id="CHEBI:25629"/>
        <dbReference type="ChEBI" id="CHEBI:57603"/>
        <dbReference type="ChEBI" id="CHEBI:85299"/>
    </reaction>
    <physiologicalReaction direction="left-to-right" evidence="14">
        <dbReference type="Rhea" id="RHEA:63125"/>
    </physiologicalReaction>
</comment>
<dbReference type="GO" id="GO:0009062">
    <property type="term" value="P:fatty acid catabolic process"/>
    <property type="evidence" value="ECO:0007669"/>
    <property type="project" value="TreeGrafter"/>
</dbReference>
<dbReference type="InterPro" id="IPR052096">
    <property type="entry name" value="Endocannabinoid_amidase"/>
</dbReference>
<dbReference type="Gene3D" id="3.90.1300.10">
    <property type="entry name" value="Amidase signature (AS) domain"/>
    <property type="match status" value="1"/>
</dbReference>
<feature type="binding site" evidence="19">
    <location>
        <begin position="258"/>
        <end position="261"/>
    </location>
    <ligand>
        <name>substrate</name>
    </ligand>
</feature>
<evidence type="ECO:0000313" key="22">
    <source>
        <dbReference type="Proteomes" id="UP001374579"/>
    </source>
</evidence>
<evidence type="ECO:0000256" key="12">
    <source>
        <dbReference type="ARBA" id="ARBA00050992"/>
    </source>
</evidence>
<feature type="active site" description="Acyl-ester intermediate" evidence="18">
    <location>
        <position position="261"/>
    </location>
</feature>
<evidence type="ECO:0000256" key="3">
    <source>
        <dbReference type="ARBA" id="ARBA00012112"/>
    </source>
</evidence>
<comment type="catalytic activity">
    <reaction evidence="9">
        <text>N-(9Z-octadecenoyl) ethanolamine + H2O = ethanolamine + (9Z)-octadecenoate</text>
        <dbReference type="Rhea" id="RHEA:45060"/>
        <dbReference type="ChEBI" id="CHEBI:15377"/>
        <dbReference type="ChEBI" id="CHEBI:30823"/>
        <dbReference type="ChEBI" id="CHEBI:57603"/>
        <dbReference type="ChEBI" id="CHEBI:71466"/>
    </reaction>
    <physiologicalReaction direction="left-to-right" evidence="9">
        <dbReference type="Rhea" id="RHEA:45061"/>
    </physiologicalReaction>
</comment>
<comment type="catalytic activity">
    <reaction evidence="8">
        <text>(9Z)-octadecenoate + glycine = N-(9Z-octadecenoyl)glycine + H2O</text>
        <dbReference type="Rhea" id="RHEA:51316"/>
        <dbReference type="ChEBI" id="CHEBI:15377"/>
        <dbReference type="ChEBI" id="CHEBI:30823"/>
        <dbReference type="ChEBI" id="CHEBI:57305"/>
        <dbReference type="ChEBI" id="CHEBI:133992"/>
    </reaction>
    <physiologicalReaction direction="right-to-left" evidence="8">
        <dbReference type="Rhea" id="RHEA:51318"/>
    </physiologicalReaction>
</comment>
<evidence type="ECO:0000256" key="4">
    <source>
        <dbReference type="ARBA" id="ARBA00022553"/>
    </source>
</evidence>
<evidence type="ECO:0000256" key="2">
    <source>
        <dbReference type="ARBA" id="ARBA00009199"/>
    </source>
</evidence>
<accession>A0AAN9B8U3</accession>
<organism evidence="21 22">
    <name type="scientific">Littorina saxatilis</name>
    <dbReference type="NCBI Taxonomy" id="31220"/>
    <lineage>
        <taxon>Eukaryota</taxon>
        <taxon>Metazoa</taxon>
        <taxon>Spiralia</taxon>
        <taxon>Lophotrochozoa</taxon>
        <taxon>Mollusca</taxon>
        <taxon>Gastropoda</taxon>
        <taxon>Caenogastropoda</taxon>
        <taxon>Littorinimorpha</taxon>
        <taxon>Littorinoidea</taxon>
        <taxon>Littorinidae</taxon>
        <taxon>Littorina</taxon>
    </lineage>
</organism>
<feature type="binding site" evidence="19">
    <location>
        <position position="237"/>
    </location>
    <ligand>
        <name>substrate</name>
    </ligand>
</feature>
<comment type="catalytic activity">
    <reaction evidence="16">
        <text>N-(5Z,8Z,11Z,14Z)-eicosatetraenoyl-glycine + H2O = (5Z,8Z,11Z,14Z)-eicosatetraenoate + glycine</text>
        <dbReference type="Rhea" id="RHEA:64108"/>
        <dbReference type="ChEBI" id="CHEBI:15377"/>
        <dbReference type="ChEBI" id="CHEBI:32395"/>
        <dbReference type="ChEBI" id="CHEBI:57305"/>
        <dbReference type="ChEBI" id="CHEBI:59002"/>
    </reaction>
    <physiologicalReaction direction="left-to-right" evidence="16">
        <dbReference type="Rhea" id="RHEA:64109"/>
    </physiologicalReaction>
</comment>
<comment type="caution">
    <text evidence="21">The sequence shown here is derived from an EMBL/GenBank/DDBJ whole genome shotgun (WGS) entry which is preliminary data.</text>
</comment>
<evidence type="ECO:0000256" key="15">
    <source>
        <dbReference type="ARBA" id="ARBA00052458"/>
    </source>
</evidence>
<dbReference type="InterPro" id="IPR020556">
    <property type="entry name" value="Amidase_CS"/>
</dbReference>
<evidence type="ECO:0000256" key="14">
    <source>
        <dbReference type="ARBA" id="ARBA00051454"/>
    </source>
</evidence>
<dbReference type="Pfam" id="PF01425">
    <property type="entry name" value="Amidase"/>
    <property type="match status" value="1"/>
</dbReference>
<keyword evidence="6" id="KW-0442">Lipid degradation</keyword>
<dbReference type="InterPro" id="IPR023631">
    <property type="entry name" value="Amidase_dom"/>
</dbReference>
<feature type="active site" description="Charge relay system" evidence="18">
    <location>
        <position position="237"/>
    </location>
</feature>
<evidence type="ECO:0000256" key="5">
    <source>
        <dbReference type="ARBA" id="ARBA00022801"/>
    </source>
</evidence>
<evidence type="ECO:0000256" key="6">
    <source>
        <dbReference type="ARBA" id="ARBA00022963"/>
    </source>
</evidence>